<dbReference type="EMBL" id="JAJAGQ010000003">
    <property type="protein sequence ID" value="KAJ8567797.1"/>
    <property type="molecule type" value="Genomic_DNA"/>
</dbReference>
<dbReference type="OrthoDB" id="1300892at2759"/>
<dbReference type="AlphaFoldDB" id="A0A9Q1MYL6"/>
<keyword evidence="1" id="KW-0862">Zinc</keyword>
<dbReference type="InterPro" id="IPR013087">
    <property type="entry name" value="Znf_C2H2_type"/>
</dbReference>
<evidence type="ECO:0000259" key="3">
    <source>
        <dbReference type="PROSITE" id="PS50157"/>
    </source>
</evidence>
<feature type="region of interest" description="Disordered" evidence="2">
    <location>
        <begin position="217"/>
        <end position="258"/>
    </location>
</feature>
<sequence length="258" mass="28761">MEQQNGRGRVMFQCIKCELLFPSSQSIAAHTKNHMKDDGWIKGTRQRKVFVLYENNQVLQQQQQVAPEIVDTTNVHQADAQNSQNPPSSPARPRPLAREIHLGPRRRSPVHSRPILNAALARAMLRVPPRFRDRMPNLQGMMHAAHRHLRGRMPNIDNQPQQQQAMVQVPHVAAPAPVAPRLIQGGGLQVARPINQLVLDGFRGDLYAAFAAWPADNQSTHSSTGSSSTVTVTVTADPMSGKKNDDQEVEEIDLELRL</sequence>
<name>A0A9Q1MYL6_9SOLA</name>
<comment type="caution">
    <text evidence="4">The sequence shown here is derived from an EMBL/GenBank/DDBJ whole genome shotgun (WGS) entry which is preliminary data.</text>
</comment>
<evidence type="ECO:0000313" key="4">
    <source>
        <dbReference type="EMBL" id="KAJ8567797.1"/>
    </source>
</evidence>
<evidence type="ECO:0000313" key="5">
    <source>
        <dbReference type="Proteomes" id="UP001152561"/>
    </source>
</evidence>
<proteinExistence type="predicted"/>
<evidence type="ECO:0000256" key="1">
    <source>
        <dbReference type="PROSITE-ProRule" id="PRU00042"/>
    </source>
</evidence>
<dbReference type="Proteomes" id="UP001152561">
    <property type="component" value="Unassembled WGS sequence"/>
</dbReference>
<accession>A0A9Q1MYL6</accession>
<evidence type="ECO:0000256" key="2">
    <source>
        <dbReference type="SAM" id="MobiDB-lite"/>
    </source>
</evidence>
<feature type="compositionally biased region" description="Acidic residues" evidence="2">
    <location>
        <begin position="247"/>
        <end position="258"/>
    </location>
</feature>
<organism evidence="4 5">
    <name type="scientific">Anisodus acutangulus</name>
    <dbReference type="NCBI Taxonomy" id="402998"/>
    <lineage>
        <taxon>Eukaryota</taxon>
        <taxon>Viridiplantae</taxon>
        <taxon>Streptophyta</taxon>
        <taxon>Embryophyta</taxon>
        <taxon>Tracheophyta</taxon>
        <taxon>Spermatophyta</taxon>
        <taxon>Magnoliopsida</taxon>
        <taxon>eudicotyledons</taxon>
        <taxon>Gunneridae</taxon>
        <taxon>Pentapetalae</taxon>
        <taxon>asterids</taxon>
        <taxon>lamiids</taxon>
        <taxon>Solanales</taxon>
        <taxon>Solanaceae</taxon>
        <taxon>Solanoideae</taxon>
        <taxon>Hyoscyameae</taxon>
        <taxon>Anisodus</taxon>
    </lineage>
</organism>
<protein>
    <recommendedName>
        <fullName evidence="3">C2H2-type domain-containing protein</fullName>
    </recommendedName>
</protein>
<keyword evidence="5" id="KW-1185">Reference proteome</keyword>
<keyword evidence="1" id="KW-0863">Zinc-finger</keyword>
<dbReference type="PROSITE" id="PS00028">
    <property type="entry name" value="ZINC_FINGER_C2H2_1"/>
    <property type="match status" value="1"/>
</dbReference>
<feature type="compositionally biased region" description="Low complexity" evidence="2">
    <location>
        <begin position="219"/>
        <end position="235"/>
    </location>
</feature>
<dbReference type="PROSITE" id="PS50157">
    <property type="entry name" value="ZINC_FINGER_C2H2_2"/>
    <property type="match status" value="1"/>
</dbReference>
<gene>
    <name evidence="4" type="ORF">K7X08_020005</name>
</gene>
<reference evidence="5" key="1">
    <citation type="journal article" date="2023" name="Proc. Natl. Acad. Sci. U.S.A.">
        <title>Genomic and structural basis for evolution of tropane alkaloid biosynthesis.</title>
        <authorList>
            <person name="Wanga Y.-J."/>
            <person name="Taina T."/>
            <person name="Yua J.-Y."/>
            <person name="Lia J."/>
            <person name="Xua B."/>
            <person name="Chenc J."/>
            <person name="D'Auriad J.C."/>
            <person name="Huanga J.-P."/>
            <person name="Huanga S.-X."/>
        </authorList>
    </citation>
    <scope>NUCLEOTIDE SEQUENCE [LARGE SCALE GENOMIC DNA]</scope>
    <source>
        <strain evidence="5">cv. KIB-2019</strain>
    </source>
</reference>
<dbReference type="GO" id="GO:0008270">
    <property type="term" value="F:zinc ion binding"/>
    <property type="evidence" value="ECO:0007669"/>
    <property type="project" value="UniProtKB-KW"/>
</dbReference>
<feature type="domain" description="C2H2-type" evidence="3">
    <location>
        <begin position="12"/>
        <end position="39"/>
    </location>
</feature>
<keyword evidence="1" id="KW-0479">Metal-binding</keyword>